<dbReference type="Proteomes" id="UP000516437">
    <property type="component" value="Chromosome 4"/>
</dbReference>
<dbReference type="EMBL" id="RXIC02000022">
    <property type="protein sequence ID" value="KAB1216654.1"/>
    <property type="molecule type" value="Genomic_DNA"/>
</dbReference>
<name>A0A6A1VUL8_9ROSI</name>
<sequence>MLRSAQLNCNTTEKTQLVDSKSMSKINKKANEHDRKIAVTNNEYFQKHQIFLTNFGH</sequence>
<organism evidence="1 2">
    <name type="scientific">Morella rubra</name>
    <name type="common">Chinese bayberry</name>
    <dbReference type="NCBI Taxonomy" id="262757"/>
    <lineage>
        <taxon>Eukaryota</taxon>
        <taxon>Viridiplantae</taxon>
        <taxon>Streptophyta</taxon>
        <taxon>Embryophyta</taxon>
        <taxon>Tracheophyta</taxon>
        <taxon>Spermatophyta</taxon>
        <taxon>Magnoliopsida</taxon>
        <taxon>eudicotyledons</taxon>
        <taxon>Gunneridae</taxon>
        <taxon>Pentapetalae</taxon>
        <taxon>rosids</taxon>
        <taxon>fabids</taxon>
        <taxon>Fagales</taxon>
        <taxon>Myricaceae</taxon>
        <taxon>Morella</taxon>
    </lineage>
</organism>
<keyword evidence="2" id="KW-1185">Reference proteome</keyword>
<dbReference type="AlphaFoldDB" id="A0A6A1VUL8"/>
<gene>
    <name evidence="1" type="ORF">CJ030_MR4G008615</name>
</gene>
<protein>
    <submittedName>
        <fullName evidence="1">Uncharacterized protein</fullName>
    </submittedName>
</protein>
<proteinExistence type="predicted"/>
<evidence type="ECO:0000313" key="1">
    <source>
        <dbReference type="EMBL" id="KAB1216654.1"/>
    </source>
</evidence>
<comment type="caution">
    <text evidence="1">The sequence shown here is derived from an EMBL/GenBank/DDBJ whole genome shotgun (WGS) entry which is preliminary data.</text>
</comment>
<accession>A0A6A1VUL8</accession>
<reference evidence="1 2" key="1">
    <citation type="journal article" date="2019" name="Plant Biotechnol. J.">
        <title>The red bayberry genome and genetic basis of sex determination.</title>
        <authorList>
            <person name="Jia H.M."/>
            <person name="Jia H.J."/>
            <person name="Cai Q.L."/>
            <person name="Wang Y."/>
            <person name="Zhao H.B."/>
            <person name="Yang W.F."/>
            <person name="Wang G.Y."/>
            <person name="Li Y.H."/>
            <person name="Zhan D.L."/>
            <person name="Shen Y.T."/>
            <person name="Niu Q.F."/>
            <person name="Chang L."/>
            <person name="Qiu J."/>
            <person name="Zhao L."/>
            <person name="Xie H.B."/>
            <person name="Fu W.Y."/>
            <person name="Jin J."/>
            <person name="Li X.W."/>
            <person name="Jiao Y."/>
            <person name="Zhou C.C."/>
            <person name="Tu T."/>
            <person name="Chai C.Y."/>
            <person name="Gao J.L."/>
            <person name="Fan L.J."/>
            <person name="van de Weg E."/>
            <person name="Wang J.Y."/>
            <person name="Gao Z.S."/>
        </authorList>
    </citation>
    <scope>NUCLEOTIDE SEQUENCE [LARGE SCALE GENOMIC DNA]</scope>
    <source>
        <tissue evidence="1">Leaves</tissue>
    </source>
</reference>
<evidence type="ECO:0000313" key="2">
    <source>
        <dbReference type="Proteomes" id="UP000516437"/>
    </source>
</evidence>